<evidence type="ECO:0000313" key="1">
    <source>
        <dbReference type="EMBL" id="KRX02469.1"/>
    </source>
</evidence>
<reference evidence="1 2" key="1">
    <citation type="journal article" date="2015" name="Sci. Rep.">
        <title>Genome of the facultative scuticociliatosis pathogen Pseudocohnilembus persalinus provides insight into its virulence through horizontal gene transfer.</title>
        <authorList>
            <person name="Xiong J."/>
            <person name="Wang G."/>
            <person name="Cheng J."/>
            <person name="Tian M."/>
            <person name="Pan X."/>
            <person name="Warren A."/>
            <person name="Jiang C."/>
            <person name="Yuan D."/>
            <person name="Miao W."/>
        </authorList>
    </citation>
    <scope>NUCLEOTIDE SEQUENCE [LARGE SCALE GENOMIC DNA]</scope>
    <source>
        <strain evidence="1">36N120E</strain>
    </source>
</reference>
<dbReference type="InParanoid" id="A0A0V0QKC1"/>
<dbReference type="Proteomes" id="UP000054937">
    <property type="component" value="Unassembled WGS sequence"/>
</dbReference>
<protein>
    <submittedName>
        <fullName evidence="1">Uncharacterized protein</fullName>
    </submittedName>
</protein>
<dbReference type="EMBL" id="LDAU01000155">
    <property type="protein sequence ID" value="KRX02469.1"/>
    <property type="molecule type" value="Genomic_DNA"/>
</dbReference>
<keyword evidence="2" id="KW-1185">Reference proteome</keyword>
<dbReference type="OMA" id="PWRNDDI"/>
<accession>A0A0V0QKC1</accession>
<organism evidence="1 2">
    <name type="scientific">Pseudocohnilembus persalinus</name>
    <name type="common">Ciliate</name>
    <dbReference type="NCBI Taxonomy" id="266149"/>
    <lineage>
        <taxon>Eukaryota</taxon>
        <taxon>Sar</taxon>
        <taxon>Alveolata</taxon>
        <taxon>Ciliophora</taxon>
        <taxon>Intramacronucleata</taxon>
        <taxon>Oligohymenophorea</taxon>
        <taxon>Scuticociliatia</taxon>
        <taxon>Philasterida</taxon>
        <taxon>Pseudocohnilembidae</taxon>
        <taxon>Pseudocohnilembus</taxon>
    </lineage>
</organism>
<dbReference type="OrthoDB" id="288673at2759"/>
<evidence type="ECO:0000313" key="2">
    <source>
        <dbReference type="Proteomes" id="UP000054937"/>
    </source>
</evidence>
<name>A0A0V0QKC1_PSEPJ</name>
<sequence>MEEEIPEERKIETEDTQKKYDKIKTSTEIVSQILDDIQTQIINTDSNHQVINKNDKQNQQQKNQYQSGVVNRIKKFFLIPEQQIKFDPKNPLFLTDFLQNVDFKFQEREKILTIKNFVHYYDQSKKMQLFQVNTINQIIGNACGFHAAFNIIQSLKMLKSQNLEIIYNPLNKNNMDFPIYNTAQFWKFKKQINDQIWKYAQKYQDISKWPWSYYDCQYGDFERTYWNYCQKYNKIFQEAFQSDQNFDIDVCTWSFQFGRLILGDYDMQNLQNKFDQFRNFKTNNKHKVIVFMLGINSHWQSLIAHKYNDRQEVYFFDSYNKDILNWAEKEITEYIQEIQNKKQNEGKQPLKDFNIWVFKNSIIDTQISIKLITDCLLGNTSLVDYKFNSDFKVFANQFEEDIVSQIYNKNNKNSKIQNLNDDQSLLVLNWVENHYIDLQRFLLTKNSITFLDQNNRSIVAQMKELINLTINQLVVNYPHVKSTQIGLIQKELGKHKQI</sequence>
<dbReference type="AlphaFoldDB" id="A0A0V0QKC1"/>
<comment type="caution">
    <text evidence="1">The sequence shown here is derived from an EMBL/GenBank/DDBJ whole genome shotgun (WGS) entry which is preliminary data.</text>
</comment>
<proteinExistence type="predicted"/>
<gene>
    <name evidence="1" type="ORF">PPERSA_10086</name>
</gene>